<accession>M1UFV3</accession>
<sequence length="124" mass="13192">MTDVRLAEHDTFTRIVFDIAGNSSPGWWVDWTTDPLQQASGLPVDISGENFLDVNIEGIGYPGDAAGESVANGSFGGVGIVEDVQLTSIFEGRAQFLIGVSGPPRSYSVSLLENPTRVVVDIAH</sequence>
<dbReference type="eggNOG" id="COG5401">
    <property type="taxonomic scope" value="Bacteria"/>
</dbReference>
<dbReference type="HOGENOM" id="CLU_099777_2_1_11"/>
<dbReference type="PATRIC" id="fig|1121353.3.peg.1690"/>
<dbReference type="EMBL" id="CP004354">
    <property type="protein sequence ID" value="AGG67100.1"/>
    <property type="molecule type" value="Genomic_DNA"/>
</dbReference>
<dbReference type="STRING" id="1121353.H924_08290"/>
<protein>
    <recommendedName>
        <fullName evidence="1">AMIN-like domain-containing protein</fullName>
    </recommendedName>
</protein>
<dbReference type="InterPro" id="IPR056303">
    <property type="entry name" value="AMIN-like"/>
</dbReference>
<reference evidence="2 3" key="1">
    <citation type="submission" date="2013-02" db="EMBL/GenBank/DDBJ databases">
        <title>The complete genome sequence of Corynebacterium callunae DSM 20147.</title>
        <authorList>
            <person name="Ruckert C."/>
            <person name="Albersmeier A."/>
            <person name="Kalinowski J."/>
        </authorList>
    </citation>
    <scope>NUCLEOTIDE SEQUENCE [LARGE SCALE GENOMIC DNA]</scope>
    <source>
        <strain evidence="2 3">DSM 20147</strain>
    </source>
</reference>
<dbReference type="KEGG" id="ccn:H924_08290"/>
<dbReference type="Proteomes" id="UP000011760">
    <property type="component" value="Chromosome"/>
</dbReference>
<keyword evidence="3" id="KW-1185">Reference proteome</keyword>
<dbReference type="Pfam" id="PF24837">
    <property type="entry name" value="AMIN-like"/>
    <property type="match status" value="1"/>
</dbReference>
<name>M1UFV3_9CORY</name>
<gene>
    <name evidence="2" type="ORF">H924_08290</name>
</gene>
<evidence type="ECO:0000313" key="3">
    <source>
        <dbReference type="Proteomes" id="UP000011760"/>
    </source>
</evidence>
<proteinExistence type="predicted"/>
<feature type="domain" description="AMIN-like" evidence="1">
    <location>
        <begin position="1"/>
        <end position="124"/>
    </location>
</feature>
<evidence type="ECO:0000259" key="1">
    <source>
        <dbReference type="Pfam" id="PF24837"/>
    </source>
</evidence>
<organism evidence="2 3">
    <name type="scientific">Corynebacterium callunae DSM 20147</name>
    <dbReference type="NCBI Taxonomy" id="1121353"/>
    <lineage>
        <taxon>Bacteria</taxon>
        <taxon>Bacillati</taxon>
        <taxon>Actinomycetota</taxon>
        <taxon>Actinomycetes</taxon>
        <taxon>Mycobacteriales</taxon>
        <taxon>Corynebacteriaceae</taxon>
        <taxon>Corynebacterium</taxon>
    </lineage>
</organism>
<dbReference type="AlphaFoldDB" id="M1UFV3"/>
<evidence type="ECO:0000313" key="2">
    <source>
        <dbReference type="EMBL" id="AGG67100.1"/>
    </source>
</evidence>